<evidence type="ECO:0000256" key="3">
    <source>
        <dbReference type="ARBA" id="ARBA00022695"/>
    </source>
</evidence>
<dbReference type="InterPro" id="IPR051083">
    <property type="entry name" value="GrpII_Intron_Splice-Mob/Def"/>
</dbReference>
<evidence type="ECO:0000313" key="10">
    <source>
        <dbReference type="EMBL" id="MBR0553648.1"/>
    </source>
</evidence>
<dbReference type="NCBIfam" id="NF038233">
    <property type="entry name" value="retron_St85_RT"/>
    <property type="match status" value="1"/>
</dbReference>
<evidence type="ECO:0000256" key="4">
    <source>
        <dbReference type="ARBA" id="ARBA00022723"/>
    </source>
</evidence>
<dbReference type="GO" id="GO:0003964">
    <property type="term" value="F:RNA-directed DNA polymerase activity"/>
    <property type="evidence" value="ECO:0007669"/>
    <property type="project" value="UniProtKB-KW"/>
</dbReference>
<evidence type="ECO:0000256" key="6">
    <source>
        <dbReference type="ARBA" id="ARBA00022918"/>
    </source>
</evidence>
<dbReference type="Pfam" id="PF00078">
    <property type="entry name" value="RVT_1"/>
    <property type="match status" value="1"/>
</dbReference>
<dbReference type="InterPro" id="IPR000477">
    <property type="entry name" value="RT_dom"/>
</dbReference>
<dbReference type="RefSeq" id="WP_284054892.1">
    <property type="nucleotide sequence ID" value="NZ_JAGRQC010000004.1"/>
</dbReference>
<feature type="domain" description="Reverse transcriptase" evidence="9">
    <location>
        <begin position="35"/>
        <end position="229"/>
    </location>
</feature>
<organism evidence="10 11">
    <name type="scientific">Stakelama marina</name>
    <dbReference type="NCBI Taxonomy" id="2826939"/>
    <lineage>
        <taxon>Bacteria</taxon>
        <taxon>Pseudomonadati</taxon>
        <taxon>Pseudomonadota</taxon>
        <taxon>Alphaproteobacteria</taxon>
        <taxon>Sphingomonadales</taxon>
        <taxon>Sphingomonadaceae</taxon>
        <taxon>Stakelama</taxon>
    </lineage>
</organism>
<gene>
    <name evidence="10" type="ORF">J7S20_14150</name>
</gene>
<dbReference type="EMBL" id="JAGRQC010000004">
    <property type="protein sequence ID" value="MBR0553648.1"/>
    <property type="molecule type" value="Genomic_DNA"/>
</dbReference>
<dbReference type="GO" id="GO:0003723">
    <property type="term" value="F:RNA binding"/>
    <property type="evidence" value="ECO:0007669"/>
    <property type="project" value="InterPro"/>
</dbReference>
<dbReference type="PANTHER" id="PTHR34047">
    <property type="entry name" value="NUCLEAR INTRON MATURASE 1, MITOCHONDRIAL-RELATED"/>
    <property type="match status" value="1"/>
</dbReference>
<accession>A0A8T4IF55</accession>
<name>A0A8T4IF55_9SPHN</name>
<comment type="caution">
    <text evidence="10">The sequence shown here is derived from an EMBL/GenBank/DDBJ whole genome shotgun (WGS) entry which is preliminary data.</text>
</comment>
<keyword evidence="5" id="KW-0460">Magnesium</keyword>
<keyword evidence="4" id="KW-0479">Metal-binding</keyword>
<dbReference type="GO" id="GO:0046872">
    <property type="term" value="F:metal ion binding"/>
    <property type="evidence" value="ECO:0007669"/>
    <property type="project" value="UniProtKB-KW"/>
</dbReference>
<keyword evidence="2" id="KW-0808">Transferase</keyword>
<protein>
    <recommendedName>
        <fullName evidence="1">RNA-directed DNA polymerase</fullName>
        <ecNumber evidence="1">2.7.7.49</ecNumber>
    </recommendedName>
</protein>
<dbReference type="PANTHER" id="PTHR34047:SF7">
    <property type="entry name" value="RNA-DIRECTED DNA POLYMERASE"/>
    <property type="match status" value="1"/>
</dbReference>
<keyword evidence="11" id="KW-1185">Reference proteome</keyword>
<reference evidence="10" key="1">
    <citation type="submission" date="2021-04" db="EMBL/GenBank/DDBJ databases">
        <title>Ouciella asimina sp. nov., isolated from the surface seawater in the hydrothermal field of Okinawa Trough.</title>
        <authorList>
            <person name="Shuang W."/>
        </authorList>
    </citation>
    <scope>NUCLEOTIDE SEQUENCE</scope>
    <source>
        <strain evidence="10">LXI357</strain>
    </source>
</reference>
<evidence type="ECO:0000259" key="9">
    <source>
        <dbReference type="Pfam" id="PF00078"/>
    </source>
</evidence>
<proteinExistence type="inferred from homology"/>
<dbReference type="AlphaFoldDB" id="A0A8T4IF55"/>
<evidence type="ECO:0000256" key="5">
    <source>
        <dbReference type="ARBA" id="ARBA00022842"/>
    </source>
</evidence>
<sequence length="314" mass="36097">MSKLISILIESTGLTERDVMKIISNAPRRYKHFRIKKRNGSLRDIAQPARELKALQKVIVEKYLLELPVHQAAMAYRKGRSIRENALAHVDNGPILKMDFKEFFPSIRVRDWQAYCEDRSLFMDGDDLHHTSKILFHQSKGESYLKLAIGAPSSPHLSNLLMYKFDALVSQLVQKDYVAYTRYADDLTFSAKRTGYLTGVEKAVRRAIKEVPWPRLSINENKTVVATPRYHRQVTGLVLTNDQEVSLGRDRKRKISAAVHHAKHGELTVEAAARLSGTLAFVNSVEPEFLLRLERKYGREVIDNLKQFPWKLEK</sequence>
<dbReference type="Proteomes" id="UP000676996">
    <property type="component" value="Unassembled WGS sequence"/>
</dbReference>
<dbReference type="PRINTS" id="PR00866">
    <property type="entry name" value="RNADNAPOLMS"/>
</dbReference>
<comment type="catalytic activity">
    <reaction evidence="8">
        <text>DNA(n) + a 2'-deoxyribonucleoside 5'-triphosphate = DNA(n+1) + diphosphate</text>
        <dbReference type="Rhea" id="RHEA:22508"/>
        <dbReference type="Rhea" id="RHEA-COMP:17339"/>
        <dbReference type="Rhea" id="RHEA-COMP:17340"/>
        <dbReference type="ChEBI" id="CHEBI:33019"/>
        <dbReference type="ChEBI" id="CHEBI:61560"/>
        <dbReference type="ChEBI" id="CHEBI:173112"/>
        <dbReference type="EC" id="2.7.7.49"/>
    </reaction>
</comment>
<keyword evidence="6 10" id="KW-0695">RNA-directed DNA polymerase</keyword>
<keyword evidence="3" id="KW-0548">Nucleotidyltransferase</keyword>
<evidence type="ECO:0000256" key="8">
    <source>
        <dbReference type="ARBA" id="ARBA00048173"/>
    </source>
</evidence>
<evidence type="ECO:0000256" key="7">
    <source>
        <dbReference type="ARBA" id="ARBA00034120"/>
    </source>
</evidence>
<evidence type="ECO:0000256" key="1">
    <source>
        <dbReference type="ARBA" id="ARBA00012493"/>
    </source>
</evidence>
<dbReference type="CDD" id="cd03487">
    <property type="entry name" value="RT_Bac_retron_II"/>
    <property type="match status" value="1"/>
</dbReference>
<comment type="similarity">
    <text evidence="7">Belongs to the bacterial reverse transcriptase family.</text>
</comment>
<dbReference type="InterPro" id="IPR000123">
    <property type="entry name" value="Reverse_transcriptase_msDNA"/>
</dbReference>
<evidence type="ECO:0000313" key="11">
    <source>
        <dbReference type="Proteomes" id="UP000676996"/>
    </source>
</evidence>
<dbReference type="EC" id="2.7.7.49" evidence="1"/>
<evidence type="ECO:0000256" key="2">
    <source>
        <dbReference type="ARBA" id="ARBA00022679"/>
    </source>
</evidence>